<dbReference type="Gene3D" id="3.30.200.20">
    <property type="entry name" value="Phosphorylase Kinase, domain 1"/>
    <property type="match status" value="1"/>
</dbReference>
<dbReference type="GO" id="GO:0005524">
    <property type="term" value="F:ATP binding"/>
    <property type="evidence" value="ECO:0007669"/>
    <property type="project" value="UniProtKB-UniRule"/>
</dbReference>
<evidence type="ECO:0000259" key="8">
    <source>
        <dbReference type="PROSITE" id="PS50908"/>
    </source>
</evidence>
<dbReference type="GO" id="GO:1990625">
    <property type="term" value="P:negative regulation of cytoplasmic translational initiation in response to stress"/>
    <property type="evidence" value="ECO:0007669"/>
    <property type="project" value="TreeGrafter"/>
</dbReference>
<evidence type="ECO:0000256" key="6">
    <source>
        <dbReference type="SAM" id="MobiDB-lite"/>
    </source>
</evidence>
<dbReference type="PROSITE" id="PS50908">
    <property type="entry name" value="RWD"/>
    <property type="match status" value="1"/>
</dbReference>
<dbReference type="InterPro" id="IPR050339">
    <property type="entry name" value="CC_SR_Kinase"/>
</dbReference>
<reference evidence="9" key="1">
    <citation type="journal article" date="2014" name="Nat. Genet.">
        <title>Genome and transcriptome of the porcine whipworm Trichuris suis.</title>
        <authorList>
            <person name="Jex A.R."/>
            <person name="Nejsum P."/>
            <person name="Schwarz E.M."/>
            <person name="Hu L."/>
            <person name="Young N.D."/>
            <person name="Hall R.S."/>
            <person name="Korhonen P.K."/>
            <person name="Liao S."/>
            <person name="Thamsborg S."/>
            <person name="Xia J."/>
            <person name="Xu P."/>
            <person name="Wang S."/>
            <person name="Scheerlinck J.P."/>
            <person name="Hofmann A."/>
            <person name="Sternberg P.W."/>
            <person name="Wang J."/>
            <person name="Gasser R.B."/>
        </authorList>
    </citation>
    <scope>NUCLEOTIDE SEQUENCE [LARGE SCALE GENOMIC DNA]</scope>
    <source>
        <strain evidence="9">DCEP-RM93F</strain>
    </source>
</reference>
<feature type="domain" description="RWD" evidence="8">
    <location>
        <begin position="1"/>
        <end position="71"/>
    </location>
</feature>
<dbReference type="InterPro" id="IPR011009">
    <property type="entry name" value="Kinase-like_dom_sf"/>
</dbReference>
<dbReference type="InterPro" id="IPR017441">
    <property type="entry name" value="Protein_kinase_ATP_BS"/>
</dbReference>
<evidence type="ECO:0000256" key="4">
    <source>
        <dbReference type="ARBA" id="ARBA00022840"/>
    </source>
</evidence>
<dbReference type="InterPro" id="IPR001245">
    <property type="entry name" value="Ser-Thr/Tyr_kinase_cat_dom"/>
</dbReference>
<evidence type="ECO:0000259" key="7">
    <source>
        <dbReference type="PROSITE" id="PS50011"/>
    </source>
</evidence>
<dbReference type="PANTHER" id="PTHR11042">
    <property type="entry name" value="EUKARYOTIC TRANSLATION INITIATION FACTOR 2-ALPHA KINASE EIF2-ALPHA KINASE -RELATED"/>
    <property type="match status" value="1"/>
</dbReference>
<dbReference type="GO" id="GO:0004694">
    <property type="term" value="F:eukaryotic translation initiation factor 2alpha kinase activity"/>
    <property type="evidence" value="ECO:0007669"/>
    <property type="project" value="TreeGrafter"/>
</dbReference>
<dbReference type="Gene3D" id="3.10.110.10">
    <property type="entry name" value="Ubiquitin Conjugating Enzyme"/>
    <property type="match status" value="1"/>
</dbReference>
<dbReference type="Gene3D" id="1.10.510.10">
    <property type="entry name" value="Transferase(Phosphotransferase) domain 1"/>
    <property type="match status" value="2"/>
</dbReference>
<evidence type="ECO:0000256" key="1">
    <source>
        <dbReference type="ARBA" id="ARBA00022679"/>
    </source>
</evidence>
<keyword evidence="1" id="KW-0808">Transferase</keyword>
<accession>A0A085NBI7</accession>
<organism evidence="9">
    <name type="scientific">Trichuris suis</name>
    <name type="common">pig whipworm</name>
    <dbReference type="NCBI Taxonomy" id="68888"/>
    <lineage>
        <taxon>Eukaryota</taxon>
        <taxon>Metazoa</taxon>
        <taxon>Ecdysozoa</taxon>
        <taxon>Nematoda</taxon>
        <taxon>Enoplea</taxon>
        <taxon>Dorylaimia</taxon>
        <taxon>Trichinellida</taxon>
        <taxon>Trichuridae</taxon>
        <taxon>Trichuris</taxon>
    </lineage>
</organism>
<keyword evidence="3" id="KW-0418">Kinase</keyword>
<dbReference type="GO" id="GO:0005634">
    <property type="term" value="C:nucleus"/>
    <property type="evidence" value="ECO:0007669"/>
    <property type="project" value="TreeGrafter"/>
</dbReference>
<dbReference type="Pfam" id="PF05773">
    <property type="entry name" value="RWD"/>
    <property type="match status" value="1"/>
</dbReference>
<dbReference type="Pfam" id="PF07714">
    <property type="entry name" value="PK_Tyr_Ser-Thr"/>
    <property type="match status" value="1"/>
</dbReference>
<feature type="domain" description="Protein kinase" evidence="7">
    <location>
        <begin position="158"/>
        <end position="433"/>
    </location>
</feature>
<dbReference type="PROSITE" id="PS50011">
    <property type="entry name" value="PROTEIN_KINASE_DOM"/>
    <property type="match status" value="2"/>
</dbReference>
<dbReference type="AlphaFoldDB" id="A0A085NBI7"/>
<keyword evidence="2 5" id="KW-0547">Nucleotide-binding</keyword>
<sequence length="723" mass="81747">MATCAFINAQFTLPKSYPVLPPRIEIMEVSGLSLSLTKVLQCKLEDTVREKQGQTVLHQLCVLATDFLCENCSLSVTLSLHSRMLESERGELKHQERRVIGRMDAEDPNVVHLRSKDSKEKSKFGRDALWFRKSLDSSLCFDNCVLCDAEEVFSSAGLALETTPKEYADGLVILSNGVRIRKSVTISLSQTHSNFVGFVEGSQHIVNLTEWQFEIGDSTSKRLDLLVSELENIRNSFQKLKSIQHKNLFKYLAFTFRVVQKAVQVVVVKQSCHCLPLSRMLARKYGNASSSILKMVSKNLLEGLHYLHKHGIVHGALDLTCLWESKNCFHMADFTLKRQLLLLQTEWIKPDGKFNLKELIALRGDAKEQRQNDLYSLGVCLCELACGQSLNGIVDKEVLSSLQPEFRKFISLLITGQETERWPCRLLLTHCFLGGGATLDFRHASFEGGTGAGASASLVDASCLANYALSKRMCEEFDVIRLVGKGGFGDVTEVRNKLDGCRYAIKRVPLVWKNNIADAKILREVQLLSHLNHNNVVRYFNSWIETGDLISKNEGTFVRRPVHRKPNDLKGNDSFLEALVPKIEIPPPKQDSSEWECSSEESSEESTDSSDEYSDCNSQTGFGEKSFSRSDSLIFEEQERRAPKNGQLSNILSDAYSYCSPSIRRHDNCMREIQILYIQMEMCEKSTLMTLIKNGELLVMPDRGWRLFREVLEGLAYIHRRVG</sequence>
<dbReference type="SUPFAM" id="SSF54495">
    <property type="entry name" value="UBC-like"/>
    <property type="match status" value="1"/>
</dbReference>
<feature type="compositionally biased region" description="Acidic residues" evidence="6">
    <location>
        <begin position="593"/>
        <end position="614"/>
    </location>
</feature>
<dbReference type="EMBL" id="KL367520">
    <property type="protein sequence ID" value="KFD66833.1"/>
    <property type="molecule type" value="Genomic_DNA"/>
</dbReference>
<dbReference type="GO" id="GO:0005829">
    <property type="term" value="C:cytosol"/>
    <property type="evidence" value="ECO:0007669"/>
    <property type="project" value="TreeGrafter"/>
</dbReference>
<dbReference type="PANTHER" id="PTHR11042:SF136">
    <property type="entry name" value="EIF-2-ALPHA KINASE GCN2"/>
    <property type="match status" value="1"/>
</dbReference>
<protein>
    <recommendedName>
        <fullName evidence="10">Protein kinase domain-containing protein</fullName>
    </recommendedName>
</protein>
<dbReference type="PROSITE" id="PS00107">
    <property type="entry name" value="PROTEIN_KINASE_ATP"/>
    <property type="match status" value="1"/>
</dbReference>
<proteinExistence type="predicted"/>
<evidence type="ECO:0000256" key="5">
    <source>
        <dbReference type="PROSITE-ProRule" id="PRU10141"/>
    </source>
</evidence>
<dbReference type="InterPro" id="IPR006575">
    <property type="entry name" value="RWD_dom"/>
</dbReference>
<feature type="region of interest" description="Disordered" evidence="6">
    <location>
        <begin position="585"/>
        <end position="625"/>
    </location>
</feature>
<name>A0A085NBI7_9BILA</name>
<evidence type="ECO:0008006" key="10">
    <source>
        <dbReference type="Google" id="ProtNLM"/>
    </source>
</evidence>
<dbReference type="SMART" id="SM00220">
    <property type="entry name" value="S_TKc"/>
    <property type="match status" value="1"/>
</dbReference>
<evidence type="ECO:0000256" key="3">
    <source>
        <dbReference type="ARBA" id="ARBA00022777"/>
    </source>
</evidence>
<dbReference type="InterPro" id="IPR000719">
    <property type="entry name" value="Prot_kinase_dom"/>
</dbReference>
<keyword evidence="4 5" id="KW-0067">ATP-binding</keyword>
<dbReference type="Proteomes" id="UP000030758">
    <property type="component" value="Unassembled WGS sequence"/>
</dbReference>
<feature type="binding site" evidence="5">
    <location>
        <position position="506"/>
    </location>
    <ligand>
        <name>ATP</name>
        <dbReference type="ChEBI" id="CHEBI:30616"/>
    </ligand>
</feature>
<feature type="domain" description="Protein kinase" evidence="7">
    <location>
        <begin position="477"/>
        <end position="723"/>
    </location>
</feature>
<gene>
    <name evidence="9" type="ORF">M514_20977</name>
</gene>
<evidence type="ECO:0000313" key="9">
    <source>
        <dbReference type="EMBL" id="KFD66833.1"/>
    </source>
</evidence>
<dbReference type="SUPFAM" id="SSF56112">
    <property type="entry name" value="Protein kinase-like (PK-like)"/>
    <property type="match status" value="2"/>
</dbReference>
<dbReference type="InterPro" id="IPR016135">
    <property type="entry name" value="UBQ-conjugating_enzyme/RWD"/>
</dbReference>
<dbReference type="Pfam" id="PF00069">
    <property type="entry name" value="Pkinase"/>
    <property type="match status" value="1"/>
</dbReference>
<evidence type="ECO:0000256" key="2">
    <source>
        <dbReference type="ARBA" id="ARBA00022741"/>
    </source>
</evidence>